<evidence type="ECO:0000313" key="1">
    <source>
        <dbReference type="EMBL" id="PRY88613.1"/>
    </source>
</evidence>
<comment type="caution">
    <text evidence="1">The sequence shown here is derived from an EMBL/GenBank/DDBJ whole genome shotgun (WGS) entry which is preliminary data.</text>
</comment>
<dbReference type="AlphaFoldDB" id="A0A2T0WPI3"/>
<keyword evidence="2" id="KW-1185">Reference proteome</keyword>
<evidence type="ECO:0000313" key="2">
    <source>
        <dbReference type="Proteomes" id="UP000238157"/>
    </source>
</evidence>
<accession>A0A2T0WPI3</accession>
<proteinExistence type="predicted"/>
<sequence length="278" mass="32381">MMLQGTYRHTTRYIEIFSCVFLHDYYKNGICNEIEVRPTFTTDTLLKNYHLIFRPSRGGFSIAADGSRDYSNAIFKDSFYLDFEFKFTNIYFHTFTDLCEDPEAKYFLEDDSDIVVLNQQKASTEPSFDRAGISGVLRIEHTKERPILPFQLENETDFVPRTKVVHLRSREFKLVYICYASTEKINRFSNLNIESEGVFKGLLLFGQPERIDAKLGFPAYKFTSKNSIPMRNSWDGYITLEKSDQFGFYKKSLPNPSPQSLKLDSNTNSFISENYVKL</sequence>
<reference evidence="1 2" key="1">
    <citation type="submission" date="2018-03" db="EMBL/GenBank/DDBJ databases">
        <title>Genomic Encyclopedia of Archaeal and Bacterial Type Strains, Phase II (KMG-II): from individual species to whole genera.</title>
        <authorList>
            <person name="Goeker M."/>
        </authorList>
    </citation>
    <scope>NUCLEOTIDE SEQUENCE [LARGE SCALE GENOMIC DNA]</scope>
    <source>
        <strain evidence="1 2">DSM 27929</strain>
    </source>
</reference>
<protein>
    <submittedName>
        <fullName evidence="1">Uncharacterized protein</fullName>
    </submittedName>
</protein>
<dbReference type="Proteomes" id="UP000238157">
    <property type="component" value="Unassembled WGS sequence"/>
</dbReference>
<name>A0A2T0WPI3_9BACT</name>
<organism evidence="1 2">
    <name type="scientific">Mongoliibacter ruber</name>
    <dbReference type="NCBI Taxonomy" id="1750599"/>
    <lineage>
        <taxon>Bacteria</taxon>
        <taxon>Pseudomonadati</taxon>
        <taxon>Bacteroidota</taxon>
        <taxon>Cytophagia</taxon>
        <taxon>Cytophagales</taxon>
        <taxon>Cyclobacteriaceae</taxon>
        <taxon>Mongoliibacter</taxon>
    </lineage>
</organism>
<dbReference type="EMBL" id="PVTR01000004">
    <property type="protein sequence ID" value="PRY88613.1"/>
    <property type="molecule type" value="Genomic_DNA"/>
</dbReference>
<dbReference type="RefSeq" id="WP_146131389.1">
    <property type="nucleotide sequence ID" value="NZ_PVTR01000004.1"/>
</dbReference>
<gene>
    <name evidence="1" type="ORF">CLW00_104264</name>
</gene>